<geneLocation type="plasmid" evidence="2 3">
    <name>pILYOP02</name>
</geneLocation>
<evidence type="ECO:0000313" key="3">
    <source>
        <dbReference type="Proteomes" id="UP000006875"/>
    </source>
</evidence>
<gene>
    <name evidence="2" type="ordered locus">Ilyop_2908</name>
</gene>
<feature type="domain" description="HEPN" evidence="1">
    <location>
        <begin position="9"/>
        <end position="120"/>
    </location>
</feature>
<evidence type="ECO:0000313" key="2">
    <source>
        <dbReference type="EMBL" id="ADO84650.1"/>
    </source>
</evidence>
<dbReference type="OrthoDB" id="1550582at2"/>
<dbReference type="SUPFAM" id="SSF81593">
    <property type="entry name" value="Nucleotidyltransferase substrate binding subunit/domain"/>
    <property type="match status" value="1"/>
</dbReference>
<dbReference type="Gene3D" id="1.20.120.330">
    <property type="entry name" value="Nucleotidyltransferases domain 2"/>
    <property type="match status" value="1"/>
</dbReference>
<dbReference type="SMART" id="SM00748">
    <property type="entry name" value="HEPN"/>
    <property type="match status" value="1"/>
</dbReference>
<keyword evidence="3" id="KW-1185">Reference proteome</keyword>
<keyword evidence="2" id="KW-0614">Plasmid</keyword>
<name>E3HE38_ILYPC</name>
<dbReference type="Proteomes" id="UP000006875">
    <property type="component" value="Plasmid pILYOP02"/>
</dbReference>
<accession>E3HE38</accession>
<dbReference type="EMBL" id="CP002283">
    <property type="protein sequence ID" value="ADO84650.1"/>
    <property type="molecule type" value="Genomic_DNA"/>
</dbReference>
<dbReference type="PROSITE" id="PS50910">
    <property type="entry name" value="HEPN"/>
    <property type="match status" value="1"/>
</dbReference>
<dbReference type="eggNOG" id="COG2250">
    <property type="taxonomic scope" value="Bacteria"/>
</dbReference>
<protein>
    <submittedName>
        <fullName evidence="2">HEPN domain protein</fullName>
    </submittedName>
</protein>
<dbReference type="AlphaFoldDB" id="E3HE38"/>
<organism evidence="2 3">
    <name type="scientific">Ilyobacter polytropus (strain ATCC 51220 / DSM 2926 / LMG 16218 / CuHBu1)</name>
    <dbReference type="NCBI Taxonomy" id="572544"/>
    <lineage>
        <taxon>Bacteria</taxon>
        <taxon>Fusobacteriati</taxon>
        <taxon>Fusobacteriota</taxon>
        <taxon>Fusobacteriia</taxon>
        <taxon>Fusobacteriales</taxon>
        <taxon>Fusobacteriaceae</taxon>
        <taxon>Ilyobacter</taxon>
    </lineage>
</organism>
<reference evidence="2 3" key="1">
    <citation type="journal article" date="2010" name="Stand. Genomic Sci.">
        <title>Complete genome sequence of Ilyobacter polytropus type strain (CuHbu1).</title>
        <authorList>
            <person name="Sikorski J."/>
            <person name="Chertkov O."/>
            <person name="Lapidus A."/>
            <person name="Nolan M."/>
            <person name="Lucas S."/>
            <person name="Del Rio T.G."/>
            <person name="Tice H."/>
            <person name="Cheng J.F."/>
            <person name="Tapia R."/>
            <person name="Han C."/>
            <person name="Goodwin L."/>
            <person name="Pitluck S."/>
            <person name="Liolios K."/>
            <person name="Ivanova N."/>
            <person name="Mavromatis K."/>
            <person name="Mikhailova N."/>
            <person name="Pati A."/>
            <person name="Chen A."/>
            <person name="Palaniappan K."/>
            <person name="Land M."/>
            <person name="Hauser L."/>
            <person name="Chang Y.J."/>
            <person name="Jeffries C.D."/>
            <person name="Brambilla E."/>
            <person name="Yasawong M."/>
            <person name="Rohde M."/>
            <person name="Pukall R."/>
            <person name="Spring S."/>
            <person name="Goker M."/>
            <person name="Woyke T."/>
            <person name="Bristow J."/>
            <person name="Eisen J.A."/>
            <person name="Markowitz V."/>
            <person name="Hugenholtz P."/>
            <person name="Kyrpides N.C."/>
            <person name="Klenk H.P."/>
        </authorList>
    </citation>
    <scope>NUCLEOTIDE SEQUENCE [LARGE SCALE GENOMIC DNA]</scope>
    <source>
        <strain evidence="3">ATCC 51220 / DSM 2926 / LMG 16218 / CuHBu1</strain>
        <plasmid evidence="3">pILYOP02</plasmid>
    </source>
</reference>
<proteinExistence type="predicted"/>
<dbReference type="Pfam" id="PF05168">
    <property type="entry name" value="HEPN"/>
    <property type="match status" value="1"/>
</dbReference>
<dbReference type="HOGENOM" id="CLU_123170_0_0_0"/>
<dbReference type="KEGG" id="ipo:Ilyop_2908"/>
<evidence type="ECO:0000259" key="1">
    <source>
        <dbReference type="PROSITE" id="PS50910"/>
    </source>
</evidence>
<sequence>MDKWEQLLQRSKNDLLTAKKGLIEPKTLDTSAYHCQQCAEKAMKAYLNYKGKDTEDRKLRTHNLLMLLKACIIEDPEFEKMKKACGILNPNDTLYRYFNNNQIMPEEDEVIELINLSEEVYIFVKSLIKI</sequence>
<dbReference type="InterPro" id="IPR007842">
    <property type="entry name" value="HEPN_dom"/>
</dbReference>
<dbReference type="RefSeq" id="WP_013389301.1">
    <property type="nucleotide sequence ID" value="NC_014634.1"/>
</dbReference>